<proteinExistence type="predicted"/>
<sequence>MAVNLFGITSSHSYVVSEILALSRGQKKLLIILNDMYPCF</sequence>
<dbReference type="AlphaFoldDB" id="A0A2P2PT70"/>
<evidence type="ECO:0000313" key="1">
    <source>
        <dbReference type="EMBL" id="MBX57895.1"/>
    </source>
</evidence>
<reference evidence="1" key="1">
    <citation type="submission" date="2018-02" db="EMBL/GenBank/DDBJ databases">
        <title>Rhizophora mucronata_Transcriptome.</title>
        <authorList>
            <person name="Meera S.P."/>
            <person name="Sreeshan A."/>
            <person name="Augustine A."/>
        </authorList>
    </citation>
    <scope>NUCLEOTIDE SEQUENCE</scope>
    <source>
        <tissue evidence="1">Leaf</tissue>
    </source>
</reference>
<name>A0A2P2PT70_RHIMU</name>
<dbReference type="EMBL" id="GGEC01077411">
    <property type="protein sequence ID" value="MBX57895.1"/>
    <property type="molecule type" value="Transcribed_RNA"/>
</dbReference>
<organism evidence="1">
    <name type="scientific">Rhizophora mucronata</name>
    <name type="common">Asiatic mangrove</name>
    <dbReference type="NCBI Taxonomy" id="61149"/>
    <lineage>
        <taxon>Eukaryota</taxon>
        <taxon>Viridiplantae</taxon>
        <taxon>Streptophyta</taxon>
        <taxon>Embryophyta</taxon>
        <taxon>Tracheophyta</taxon>
        <taxon>Spermatophyta</taxon>
        <taxon>Magnoliopsida</taxon>
        <taxon>eudicotyledons</taxon>
        <taxon>Gunneridae</taxon>
        <taxon>Pentapetalae</taxon>
        <taxon>rosids</taxon>
        <taxon>fabids</taxon>
        <taxon>Malpighiales</taxon>
        <taxon>Rhizophoraceae</taxon>
        <taxon>Rhizophora</taxon>
    </lineage>
</organism>
<protein>
    <submittedName>
        <fullName evidence="1">Uncharacterized protein</fullName>
    </submittedName>
</protein>
<accession>A0A2P2PT70</accession>